<dbReference type="PANTHER" id="PTHR34235">
    <property type="entry name" value="SLR1203 PROTEIN-RELATED"/>
    <property type="match status" value="1"/>
</dbReference>
<dbReference type="EMBL" id="CP026109">
    <property type="protein sequence ID" value="AUT76478.1"/>
    <property type="molecule type" value="Genomic_DNA"/>
</dbReference>
<accession>A0AAJ4VUF3</accession>
<dbReference type="Proteomes" id="UP000236649">
    <property type="component" value="Chromosome 5"/>
</dbReference>
<name>A0AAJ4VUF3_9BURK</name>
<dbReference type="AlphaFoldDB" id="A0AAJ4VUF3"/>
<evidence type="ECO:0000313" key="2">
    <source>
        <dbReference type="Proteomes" id="UP000236649"/>
    </source>
</evidence>
<protein>
    <submittedName>
        <fullName evidence="1">DUF29 domain-containing protein</fullName>
    </submittedName>
</protein>
<proteinExistence type="predicted"/>
<sequence>MTSPDQDVIAWAREQAALLRAGRFEEIDVEHIADEIEDVARGEVRDMTHRMATLTVWLLRWQYQPDLRSPSLHSMIRVQRERLKAQLRGTPSLHPSLADDEWIKDVWADARQQASRETSIGFAFFPERCPWAMEQRLDSMFWPDQGRRAQPEHPGIGTSPAAPLNWWHYCAPAGHSNRPPEHRRGT</sequence>
<dbReference type="KEGG" id="phs:C2L64_50730"/>
<gene>
    <name evidence="1" type="ORF">C2L64_50730</name>
</gene>
<dbReference type="RefSeq" id="WP_007734844.1">
    <property type="nucleotide sequence ID" value="NZ_CADFGJ010000014.1"/>
</dbReference>
<evidence type="ECO:0000313" key="1">
    <source>
        <dbReference type="EMBL" id="AUT76478.1"/>
    </source>
</evidence>
<dbReference type="Gene3D" id="1.20.1220.20">
    <property type="entry name" value="Uncharcterised protein PF01724"/>
    <property type="match status" value="1"/>
</dbReference>
<organism evidence="1 2">
    <name type="scientific">Paraburkholderia hospita</name>
    <dbReference type="NCBI Taxonomy" id="169430"/>
    <lineage>
        <taxon>Bacteria</taxon>
        <taxon>Pseudomonadati</taxon>
        <taxon>Pseudomonadota</taxon>
        <taxon>Betaproteobacteria</taxon>
        <taxon>Burkholderiales</taxon>
        <taxon>Burkholderiaceae</taxon>
        <taxon>Paraburkholderia</taxon>
    </lineage>
</organism>
<reference evidence="1 2" key="1">
    <citation type="submission" date="2018-01" db="EMBL/GenBank/DDBJ databases">
        <title>Species boundaries and ecological features among Paraburkholderia terrae DSMZ17804T, P. hospita DSMZ17164T and P. caribensis DSMZ13236T.</title>
        <authorList>
            <person name="Pratama A.A."/>
        </authorList>
    </citation>
    <scope>NUCLEOTIDE SEQUENCE [LARGE SCALE GENOMIC DNA]</scope>
    <source>
        <strain evidence="1 2">DSM 17164</strain>
    </source>
</reference>
<dbReference type="InterPro" id="IPR002636">
    <property type="entry name" value="DUF29"/>
</dbReference>
<dbReference type="GeneID" id="55536506"/>
<dbReference type="Pfam" id="PF01724">
    <property type="entry name" value="DUF29"/>
    <property type="match status" value="1"/>
</dbReference>